<feature type="region of interest" description="Disordered" evidence="1">
    <location>
        <begin position="1"/>
        <end position="25"/>
    </location>
</feature>
<proteinExistence type="predicted"/>
<reference evidence="2" key="1">
    <citation type="submission" date="2021-02" db="EMBL/GenBank/DDBJ databases">
        <authorList>
            <person name="Nowell W R."/>
        </authorList>
    </citation>
    <scope>NUCLEOTIDE SEQUENCE</scope>
</reference>
<protein>
    <submittedName>
        <fullName evidence="2">Uncharacterized protein</fullName>
    </submittedName>
</protein>
<accession>A0A8S3BH31</accession>
<dbReference type="AlphaFoldDB" id="A0A8S3BH31"/>
<feature type="compositionally biased region" description="Basic and acidic residues" evidence="1">
    <location>
        <begin position="11"/>
        <end position="25"/>
    </location>
</feature>
<feature type="non-terminal residue" evidence="2">
    <location>
        <position position="25"/>
    </location>
</feature>
<dbReference type="EMBL" id="CAJOBJ010144527">
    <property type="protein sequence ID" value="CAF4778085.1"/>
    <property type="molecule type" value="Genomic_DNA"/>
</dbReference>
<sequence length="25" mass="2812">MPSVSNPRTNTRAEEVAKKLKGIER</sequence>
<evidence type="ECO:0000256" key="1">
    <source>
        <dbReference type="SAM" id="MobiDB-lite"/>
    </source>
</evidence>
<dbReference type="Proteomes" id="UP000681720">
    <property type="component" value="Unassembled WGS sequence"/>
</dbReference>
<organism evidence="2 3">
    <name type="scientific">Rotaria magnacalcarata</name>
    <dbReference type="NCBI Taxonomy" id="392030"/>
    <lineage>
        <taxon>Eukaryota</taxon>
        <taxon>Metazoa</taxon>
        <taxon>Spiralia</taxon>
        <taxon>Gnathifera</taxon>
        <taxon>Rotifera</taxon>
        <taxon>Eurotatoria</taxon>
        <taxon>Bdelloidea</taxon>
        <taxon>Philodinida</taxon>
        <taxon>Philodinidae</taxon>
        <taxon>Rotaria</taxon>
    </lineage>
</organism>
<gene>
    <name evidence="2" type="ORF">GIL414_LOCUS46225</name>
</gene>
<comment type="caution">
    <text evidence="2">The sequence shown here is derived from an EMBL/GenBank/DDBJ whole genome shotgun (WGS) entry which is preliminary data.</text>
</comment>
<evidence type="ECO:0000313" key="2">
    <source>
        <dbReference type="EMBL" id="CAF4778085.1"/>
    </source>
</evidence>
<evidence type="ECO:0000313" key="3">
    <source>
        <dbReference type="Proteomes" id="UP000681720"/>
    </source>
</evidence>
<name>A0A8S3BH31_9BILA</name>
<feature type="compositionally biased region" description="Polar residues" evidence="1">
    <location>
        <begin position="1"/>
        <end position="10"/>
    </location>
</feature>